<dbReference type="SUPFAM" id="SSF51182">
    <property type="entry name" value="RmlC-like cupins"/>
    <property type="match status" value="1"/>
</dbReference>
<dbReference type="EMBL" id="JBBWWT010000003">
    <property type="protein sequence ID" value="MEL1264491.1"/>
    <property type="molecule type" value="Genomic_DNA"/>
</dbReference>
<comment type="similarity">
    <text evidence="1 2">Belongs to the pirin family.</text>
</comment>
<dbReference type="InterPro" id="IPR014710">
    <property type="entry name" value="RmlC-like_jellyroll"/>
</dbReference>
<gene>
    <name evidence="4" type="ORF">AAD027_08930</name>
</gene>
<dbReference type="InterPro" id="IPR012093">
    <property type="entry name" value="Pirin"/>
</dbReference>
<protein>
    <submittedName>
        <fullName evidence="4">Pirin family protein</fullName>
    </submittedName>
</protein>
<dbReference type="InterPro" id="IPR003829">
    <property type="entry name" value="Pirin_N_dom"/>
</dbReference>
<accession>A0ABU9IZT5</accession>
<dbReference type="RefSeq" id="WP_341725671.1">
    <property type="nucleotide sequence ID" value="NZ_JBBWWT010000003.1"/>
</dbReference>
<comment type="caution">
    <text evidence="4">The sequence shown here is derived from an EMBL/GenBank/DDBJ whole genome shotgun (WGS) entry which is preliminary data.</text>
</comment>
<reference evidence="4 5" key="1">
    <citation type="submission" date="2024-04" db="EMBL/GenBank/DDBJ databases">
        <title>Draft genome sequence of Pseudoxanthomonas putridarboris WD12.</title>
        <authorList>
            <person name="Oh J."/>
        </authorList>
    </citation>
    <scope>NUCLEOTIDE SEQUENCE [LARGE SCALE GENOMIC DNA]</scope>
    <source>
        <strain evidence="4 5">WD12</strain>
    </source>
</reference>
<sequence>MIERVIEQRRRDLGGGMEVGRVLPFAKRRMVGPYIFFDHIGPLDLPPGVDRSVDVRPHPHIGLSTVSYLFAGEIMHRDSLGYAQAVRPWEVNWMTAGRGITQSEGLEHARAHGDHVHGIQAWSRCRPNMKSWPPAFHTRPAATCRSGTQSIGQRIRAEHLPLPTAENPHPAPFLTAETCPACPADGRHRACAGLLHQPTPTDTHRTPNMPTGLLPTPRKHLLLAGSLALAWIVALGNHVGMDATGVPTFTGDPR</sequence>
<dbReference type="Pfam" id="PF02678">
    <property type="entry name" value="Pirin"/>
    <property type="match status" value="1"/>
</dbReference>
<name>A0ABU9IZT5_9GAMM</name>
<dbReference type="Proteomes" id="UP001459204">
    <property type="component" value="Unassembled WGS sequence"/>
</dbReference>
<feature type="domain" description="Pirin N-terminal" evidence="3">
    <location>
        <begin position="18"/>
        <end position="122"/>
    </location>
</feature>
<dbReference type="PANTHER" id="PTHR13903">
    <property type="entry name" value="PIRIN-RELATED"/>
    <property type="match status" value="1"/>
</dbReference>
<organism evidence="4 5">
    <name type="scientific">Pseudoxanthomonas putridarboris</name>
    <dbReference type="NCBI Taxonomy" id="752605"/>
    <lineage>
        <taxon>Bacteria</taxon>
        <taxon>Pseudomonadati</taxon>
        <taxon>Pseudomonadota</taxon>
        <taxon>Gammaproteobacteria</taxon>
        <taxon>Lysobacterales</taxon>
        <taxon>Lysobacteraceae</taxon>
        <taxon>Pseudoxanthomonas</taxon>
    </lineage>
</organism>
<evidence type="ECO:0000313" key="5">
    <source>
        <dbReference type="Proteomes" id="UP001459204"/>
    </source>
</evidence>
<dbReference type="InterPro" id="IPR011051">
    <property type="entry name" value="RmlC_Cupin_sf"/>
</dbReference>
<dbReference type="Gene3D" id="2.60.120.10">
    <property type="entry name" value="Jelly Rolls"/>
    <property type="match status" value="1"/>
</dbReference>
<evidence type="ECO:0000256" key="1">
    <source>
        <dbReference type="ARBA" id="ARBA00008416"/>
    </source>
</evidence>
<evidence type="ECO:0000259" key="3">
    <source>
        <dbReference type="Pfam" id="PF02678"/>
    </source>
</evidence>
<evidence type="ECO:0000256" key="2">
    <source>
        <dbReference type="RuleBase" id="RU003457"/>
    </source>
</evidence>
<evidence type="ECO:0000313" key="4">
    <source>
        <dbReference type="EMBL" id="MEL1264491.1"/>
    </source>
</evidence>
<keyword evidence="5" id="KW-1185">Reference proteome</keyword>
<proteinExistence type="inferred from homology"/>
<dbReference type="PANTHER" id="PTHR13903:SF8">
    <property type="entry name" value="PIRIN"/>
    <property type="match status" value="1"/>
</dbReference>